<comment type="caution">
    <text evidence="1">The sequence shown here is derived from an EMBL/GenBank/DDBJ whole genome shotgun (WGS) entry which is preliminary data.</text>
</comment>
<evidence type="ECO:0000313" key="2">
    <source>
        <dbReference type="Proteomes" id="UP001056120"/>
    </source>
</evidence>
<sequence length="76" mass="8487">MSIGFWVEVQATNVVKADKRKKECEPQDDCLHSWDHWKRVMQGHAGANLVPLVASNCIGTEVIEAEHDKSAITTLL</sequence>
<dbReference type="EMBL" id="CM042034">
    <property type="protein sequence ID" value="KAI3762131.1"/>
    <property type="molecule type" value="Genomic_DNA"/>
</dbReference>
<proteinExistence type="predicted"/>
<reference evidence="1 2" key="2">
    <citation type="journal article" date="2022" name="Mol. Ecol. Resour.">
        <title>The genomes of chicory, endive, great burdock and yacon provide insights into Asteraceae paleo-polyploidization history and plant inulin production.</title>
        <authorList>
            <person name="Fan W."/>
            <person name="Wang S."/>
            <person name="Wang H."/>
            <person name="Wang A."/>
            <person name="Jiang F."/>
            <person name="Liu H."/>
            <person name="Zhao H."/>
            <person name="Xu D."/>
            <person name="Zhang Y."/>
        </authorList>
    </citation>
    <scope>NUCLEOTIDE SEQUENCE [LARGE SCALE GENOMIC DNA]</scope>
    <source>
        <strain evidence="2">cv. Yunnan</strain>
        <tissue evidence="1">Leaves</tissue>
    </source>
</reference>
<evidence type="ECO:0000313" key="1">
    <source>
        <dbReference type="EMBL" id="KAI3762131.1"/>
    </source>
</evidence>
<organism evidence="1 2">
    <name type="scientific">Smallanthus sonchifolius</name>
    <dbReference type="NCBI Taxonomy" id="185202"/>
    <lineage>
        <taxon>Eukaryota</taxon>
        <taxon>Viridiplantae</taxon>
        <taxon>Streptophyta</taxon>
        <taxon>Embryophyta</taxon>
        <taxon>Tracheophyta</taxon>
        <taxon>Spermatophyta</taxon>
        <taxon>Magnoliopsida</taxon>
        <taxon>eudicotyledons</taxon>
        <taxon>Gunneridae</taxon>
        <taxon>Pentapetalae</taxon>
        <taxon>asterids</taxon>
        <taxon>campanulids</taxon>
        <taxon>Asterales</taxon>
        <taxon>Asteraceae</taxon>
        <taxon>Asteroideae</taxon>
        <taxon>Heliantheae alliance</taxon>
        <taxon>Millerieae</taxon>
        <taxon>Smallanthus</taxon>
    </lineage>
</organism>
<accession>A0ACB9EUK9</accession>
<reference evidence="2" key="1">
    <citation type="journal article" date="2022" name="Mol. Ecol. Resour.">
        <title>The genomes of chicory, endive, great burdock and yacon provide insights into Asteraceae palaeo-polyploidization history and plant inulin production.</title>
        <authorList>
            <person name="Fan W."/>
            <person name="Wang S."/>
            <person name="Wang H."/>
            <person name="Wang A."/>
            <person name="Jiang F."/>
            <person name="Liu H."/>
            <person name="Zhao H."/>
            <person name="Xu D."/>
            <person name="Zhang Y."/>
        </authorList>
    </citation>
    <scope>NUCLEOTIDE SEQUENCE [LARGE SCALE GENOMIC DNA]</scope>
    <source>
        <strain evidence="2">cv. Yunnan</strain>
    </source>
</reference>
<dbReference type="Proteomes" id="UP001056120">
    <property type="component" value="Linkage Group LG17"/>
</dbReference>
<keyword evidence="2" id="KW-1185">Reference proteome</keyword>
<name>A0ACB9EUK9_9ASTR</name>
<protein>
    <submittedName>
        <fullName evidence="1">Uncharacterized protein</fullName>
    </submittedName>
</protein>
<gene>
    <name evidence="1" type="ORF">L1987_52554</name>
</gene>